<evidence type="ECO:0000313" key="5">
    <source>
        <dbReference type="Proteomes" id="UP001320314"/>
    </source>
</evidence>
<evidence type="ECO:0000256" key="2">
    <source>
        <dbReference type="SAM" id="Phobius"/>
    </source>
</evidence>
<keyword evidence="2" id="KW-0472">Membrane</keyword>
<feature type="transmembrane region" description="Helical" evidence="2">
    <location>
        <begin position="136"/>
        <end position="162"/>
    </location>
</feature>
<dbReference type="SUPFAM" id="SSF52540">
    <property type="entry name" value="P-loop containing nucleoside triphosphate hydrolases"/>
    <property type="match status" value="1"/>
</dbReference>
<name>A0ABD4SE29_9LACO</name>
<dbReference type="InterPro" id="IPR027417">
    <property type="entry name" value="P-loop_NTPase"/>
</dbReference>
<feature type="coiled-coil region" evidence="1">
    <location>
        <begin position="536"/>
        <end position="563"/>
    </location>
</feature>
<dbReference type="Proteomes" id="UP001320314">
    <property type="component" value="Unassembled WGS sequence"/>
</dbReference>
<evidence type="ECO:0000259" key="3">
    <source>
        <dbReference type="Pfam" id="PF20693"/>
    </source>
</evidence>
<dbReference type="EMBL" id="JAJNUD010000015">
    <property type="protein sequence ID" value="MCD5518241.1"/>
    <property type="molecule type" value="Genomic_DNA"/>
</dbReference>
<feature type="coiled-coil region" evidence="1">
    <location>
        <begin position="424"/>
        <end position="451"/>
    </location>
</feature>
<sequence>MGYYSKRIYCKMKQNNKKKLDDLAPNDNLESDNEYLELLDEVLKKCDRLHNVALTGPYGSGKSSIIASYLKRHPDVEKISLNISLAAFSSTKDSDDRDTSLTEEEIQRGILKQIFYKVKPSEIPLSRYRKLHIPSVIKIFIILITLVLSFLIGLYIFDYGLWSKNLSLLDQAVKHAHAFGTLYYIILIVIIIVSGTLLNILVKAVAHISSRLSLGKINVGKVAEVDRQTSESFFDKNMDEIAYFFEATNYRFVFFEDLDRWGNIDIFYHLRELNLLLNRDDAINESVVFIYALGDDIFQNEEERTKFFDYIIPVIPVMNATNAGEFLLEKVKRSTLESKITQDFVFDVSPYIPNIRVLVNIWNEFGVYEPIIIKKQGLNLDAQKLLALIIFKNLYPKAFAELELEQGTVKDVFNGKEAYLQTIKRDLKEQISSLESKIESIENEVLESHRELMTAFLLEATNYQGVTTSFYHGHGYSRPEFNSVDILNGKQTLKDLKDIGIDNIDYISFEDNQEYRTNCNIDELYDKYESRVELATSTKESKVKDLQSQLQNLKQRLSKLDLVTLAELIENYQLDDYLPDEVKENGLLVFLLRRGYIDEQYASYINYFKGNSISRDDQNFILAVKNRKKLPQSYKLTKVANVADRLRVIDFSQKEIYNNDLMVYMLREYSSTDQKLEAFIKQLTDETEDSWLFVSNYLSLESEKAKENRGKFSGMLSHAWPNMFNYIQDRIDLSPETADCYLDLIFKFADTSDIKAMDASKSISKYLSYTENSLQRFKDIRVSRMTEILDNALSVKFSKEDLSDVPKSMINHITAKRYYKINKKMLDEILGRLNPDLQKSFNKHAYTNLLKLDRDDNLQMQILEYIYEKDNLSIFMDEVVLADDNISESIEAIRDLLDRLKENEDYQDRLLQHEEFVGVSLSEFTLDEPDQHIWNLVLKNSRVKATWSTVGEYWSSFKFSPELFQFIQNNIDSIIASDRLVCTQDFVDDLFINATWDNDTFSSLAPCFKGWKFSGTISDIPEQNLRVLIDQDFFKFTQEYYDQVKSVSDELATAYILKHQLEALDKLDISDINGLAINLLASPSISSELINRIVDNNLPQKMVDQEVAMNLADKIFDVNKQWFFAILENLSDVKRVPWMQRNIALLDRDDFRQCFSKLPGTYHEFYEKYNSLKEVKLDNTKENVALSERLRNVGYITSSRIKNDGKLAVKLKKLP</sequence>
<evidence type="ECO:0000256" key="1">
    <source>
        <dbReference type="SAM" id="Coils"/>
    </source>
</evidence>
<feature type="domain" description="YobI-like P-loop NTPase" evidence="3">
    <location>
        <begin position="35"/>
        <end position="409"/>
    </location>
</feature>
<dbReference type="Pfam" id="PF20693">
    <property type="entry name" value="YobI-ATPase"/>
    <property type="match status" value="1"/>
</dbReference>
<comment type="caution">
    <text evidence="4">The sequence shown here is derived from an EMBL/GenBank/DDBJ whole genome shotgun (WGS) entry which is preliminary data.</text>
</comment>
<dbReference type="AlphaFoldDB" id="A0ABD4SE29"/>
<proteinExistence type="predicted"/>
<keyword evidence="1" id="KW-0175">Coiled coil</keyword>
<dbReference type="RefSeq" id="WP_231523595.1">
    <property type="nucleotide sequence ID" value="NZ_JAJNUD010000015.1"/>
</dbReference>
<keyword evidence="2" id="KW-0812">Transmembrane</keyword>
<feature type="transmembrane region" description="Helical" evidence="2">
    <location>
        <begin position="182"/>
        <end position="202"/>
    </location>
</feature>
<keyword evidence="2" id="KW-1133">Transmembrane helix</keyword>
<reference evidence="4 5" key="1">
    <citation type="submission" date="2021-12" db="EMBL/GenBank/DDBJ databases">
        <title>Antimicrobial susceptibility of Lactobacillus delbrueckii subsp. lactis obtained from milk products and other habitats.</title>
        <authorList>
            <person name="Shani N."/>
        </authorList>
    </citation>
    <scope>NUCLEOTIDE SEQUENCE [LARGE SCALE GENOMIC DNA]</scope>
    <source>
        <strain evidence="4 5">CIRM BIA 266</strain>
    </source>
</reference>
<accession>A0ABD4SE29</accession>
<dbReference type="InterPro" id="IPR048428">
    <property type="entry name" value="YobI-NTPase"/>
</dbReference>
<evidence type="ECO:0000313" key="4">
    <source>
        <dbReference type="EMBL" id="MCD5518241.1"/>
    </source>
</evidence>
<gene>
    <name evidence="4" type="ORF">LOB39_06675</name>
</gene>
<organism evidence="4 5">
    <name type="scientific">Lactobacillus delbrueckii subsp. allosunkii</name>
    <dbReference type="NCBI Taxonomy" id="1050107"/>
    <lineage>
        <taxon>Bacteria</taxon>
        <taxon>Bacillati</taxon>
        <taxon>Bacillota</taxon>
        <taxon>Bacilli</taxon>
        <taxon>Lactobacillales</taxon>
        <taxon>Lactobacillaceae</taxon>
        <taxon>Lactobacillus</taxon>
    </lineage>
</organism>
<protein>
    <recommendedName>
        <fullName evidence="3">YobI-like P-loop NTPase domain-containing protein</fullName>
    </recommendedName>
</protein>